<evidence type="ECO:0000313" key="2">
    <source>
        <dbReference type="EMBL" id="MDP9682509.1"/>
    </source>
</evidence>
<dbReference type="GeneID" id="91551959"/>
<dbReference type="InterPro" id="IPR007278">
    <property type="entry name" value="DUF397"/>
</dbReference>
<dbReference type="Proteomes" id="UP001231675">
    <property type="component" value="Unassembled WGS sequence"/>
</dbReference>
<keyword evidence="3" id="KW-1185">Reference proteome</keyword>
<dbReference type="RefSeq" id="WP_189414489.1">
    <property type="nucleotide sequence ID" value="NZ_BMSM01000003.1"/>
</dbReference>
<evidence type="ECO:0000313" key="3">
    <source>
        <dbReference type="Proteomes" id="UP001231675"/>
    </source>
</evidence>
<evidence type="ECO:0000259" key="1">
    <source>
        <dbReference type="Pfam" id="PF04149"/>
    </source>
</evidence>
<dbReference type="EMBL" id="JAURUD010000001">
    <property type="protein sequence ID" value="MDP9682509.1"/>
    <property type="molecule type" value="Genomic_DNA"/>
</dbReference>
<feature type="domain" description="DUF397" evidence="1">
    <location>
        <begin position="8"/>
        <end position="60"/>
    </location>
</feature>
<dbReference type="Pfam" id="PF04149">
    <property type="entry name" value="DUF397"/>
    <property type="match status" value="1"/>
</dbReference>
<protein>
    <recommendedName>
        <fullName evidence="1">DUF397 domain-containing protein</fullName>
    </recommendedName>
</protein>
<accession>A0ABT9LFL1</accession>
<name>A0ABT9LFL1_STRGD</name>
<comment type="caution">
    <text evidence="2">The sequence shown here is derived from an EMBL/GenBank/DDBJ whole genome shotgun (WGS) entry which is preliminary data.</text>
</comment>
<organism evidence="2 3">
    <name type="scientific">Streptomyces griseoviridis</name>
    <dbReference type="NCBI Taxonomy" id="45398"/>
    <lineage>
        <taxon>Bacteria</taxon>
        <taxon>Bacillati</taxon>
        <taxon>Actinomycetota</taxon>
        <taxon>Actinomycetes</taxon>
        <taxon>Kitasatosporales</taxon>
        <taxon>Streptomycetaceae</taxon>
        <taxon>Streptomyces</taxon>
    </lineage>
</organism>
<proteinExistence type="predicted"/>
<gene>
    <name evidence="2" type="ORF">J2S47_003011</name>
</gene>
<reference evidence="2 3" key="1">
    <citation type="submission" date="2023-07" db="EMBL/GenBank/DDBJ databases">
        <title>Sequencing the genomes of 1000 actinobacteria strains.</title>
        <authorList>
            <person name="Klenk H.-P."/>
        </authorList>
    </citation>
    <scope>NUCLEOTIDE SEQUENCE [LARGE SCALE GENOMIC DNA]</scope>
    <source>
        <strain evidence="2 3">DSM 40229</strain>
    </source>
</reference>
<sequence length="60" mass="6621">MTEVIGPFRKSSHSQAETNCVEVAPTSAQGRAVRDSKQHADGPLLIVSRESWAAFLRQIR</sequence>